<dbReference type="SUPFAM" id="SSF51905">
    <property type="entry name" value="FAD/NAD(P)-binding domain"/>
    <property type="match status" value="1"/>
</dbReference>
<dbReference type="EMBL" id="SLZR01000002">
    <property type="protein sequence ID" value="TCS43317.1"/>
    <property type="molecule type" value="Genomic_DNA"/>
</dbReference>
<dbReference type="PANTHER" id="PTHR11632">
    <property type="entry name" value="SUCCINATE DEHYDROGENASE 2 FLAVOPROTEIN SUBUNIT"/>
    <property type="match status" value="1"/>
</dbReference>
<keyword evidence="1" id="KW-0285">Flavoprotein</keyword>
<dbReference type="AlphaFoldDB" id="A0A4R3ID12"/>
<dbReference type="RefSeq" id="WP_132700145.1">
    <property type="nucleotide sequence ID" value="NZ_SLZR01000002.1"/>
</dbReference>
<dbReference type="SUPFAM" id="SSF46977">
    <property type="entry name" value="Succinate dehydrogenase/fumarate reductase flavoprotein C-terminal domain"/>
    <property type="match status" value="1"/>
</dbReference>
<gene>
    <name evidence="6" type="ORF">BCF53_102344</name>
</gene>
<dbReference type="InterPro" id="IPR015939">
    <property type="entry name" value="Fum_Rdtase/Succ_DH_flav-like_C"/>
</dbReference>
<dbReference type="GO" id="GO:0050660">
    <property type="term" value="F:flavin adenine dinucleotide binding"/>
    <property type="evidence" value="ECO:0007669"/>
    <property type="project" value="TreeGrafter"/>
</dbReference>
<evidence type="ECO:0000259" key="5">
    <source>
        <dbReference type="Pfam" id="PF02910"/>
    </source>
</evidence>
<dbReference type="PROSITE" id="PS51318">
    <property type="entry name" value="TAT"/>
    <property type="match status" value="1"/>
</dbReference>
<feature type="domain" description="FAD-dependent oxidoreductase 2 FAD-binding" evidence="4">
    <location>
        <begin position="66"/>
        <end position="161"/>
    </location>
</feature>
<keyword evidence="7" id="KW-1185">Reference proteome</keyword>
<dbReference type="PRINTS" id="PR00368">
    <property type="entry name" value="FADPNR"/>
</dbReference>
<dbReference type="PRINTS" id="PR00411">
    <property type="entry name" value="PNDRDTASEI"/>
</dbReference>
<dbReference type="Gene3D" id="3.50.50.60">
    <property type="entry name" value="FAD/NAD(P)-binding domain"/>
    <property type="match status" value="3"/>
</dbReference>
<dbReference type="GO" id="GO:0000104">
    <property type="term" value="F:succinate dehydrogenase activity"/>
    <property type="evidence" value="ECO:0007669"/>
    <property type="project" value="TreeGrafter"/>
</dbReference>
<evidence type="ECO:0000259" key="4">
    <source>
        <dbReference type="Pfam" id="PF00890"/>
    </source>
</evidence>
<proteinExistence type="predicted"/>
<sequence length="609" mass="64818">MADKLNVSRRTFIGVGAAAVGATAIAANMGPPPGGQGGPGMGPPPMAKNEPVVDPESFESNSFEADVLVIGSGIAGLFAAVKAHDAGAKVVMVSKGRLGSSGLTPFGKGIFVYDKNNPTMSEEDFISKLSTSAIGTNNPVFGQQLLDHSADRVAELREWGFFDSPLCNESFSVPIKERKIPVMERIMMTHLHKEQGRVVGASGFSMDRNEILNFSAKTVILCTGSGGFKPNGFPMCDLTHDGTIMAYNIGAKVTGKEWNDGHPGTAENSASCYDNWHGQIEEKPGTTGPEIHHDLGVGTNYTAYVKGGPVSMGPGAEDVKGGPWVPEEFQRSGPPGGGDGDNQMMGPPPGGSDQSTFSAIFSKLTGKASAPNGPPGMGGESVGGSTAGMAIHKSEGLVPIDENGLTTIPGLWASGDALGSYMAGGIYTQIGGSMAGSAIQGALAGVAAAEASKQVDKIAIPAQKLSETREEILAPLKRETGYKPSWVTQVLQSVMIPNFVLYIKKERMMNAALAYVEELKEHHGPMMMASDRHHLRLAHETMNMIITAEMKMKASIMRTESRCSHYRLDYPEIDYENWNCWINIEKGDDGEMKFSKQDWSVWPPEFAQA</sequence>
<feature type="compositionally biased region" description="Gly residues" evidence="3">
    <location>
        <begin position="375"/>
        <end position="386"/>
    </location>
</feature>
<dbReference type="Pfam" id="PF00890">
    <property type="entry name" value="FAD_binding_2"/>
    <property type="match status" value="1"/>
</dbReference>
<dbReference type="OrthoDB" id="9805351at2"/>
<comment type="caution">
    <text evidence="6">The sequence shown here is derived from an EMBL/GenBank/DDBJ whole genome shotgun (WGS) entry which is preliminary data.</text>
</comment>
<dbReference type="PIRSF" id="PIRSF000171">
    <property type="entry name" value="SDHA_APRA_LASPO"/>
    <property type="match status" value="1"/>
</dbReference>
<dbReference type="InterPro" id="IPR036188">
    <property type="entry name" value="FAD/NAD-bd_sf"/>
</dbReference>
<protein>
    <submittedName>
        <fullName evidence="6">Succinate dehydrogenase/fumarate reductase flavoprotein subunit</fullName>
    </submittedName>
</protein>
<dbReference type="GO" id="GO:0009061">
    <property type="term" value="P:anaerobic respiration"/>
    <property type="evidence" value="ECO:0007669"/>
    <property type="project" value="TreeGrafter"/>
</dbReference>
<feature type="domain" description="Fumarate reductase/succinate dehydrogenase flavoprotein-like C-terminal" evidence="5">
    <location>
        <begin position="491"/>
        <end position="596"/>
    </location>
</feature>
<feature type="region of interest" description="Disordered" evidence="3">
    <location>
        <begin position="313"/>
        <end position="387"/>
    </location>
</feature>
<dbReference type="InterPro" id="IPR003953">
    <property type="entry name" value="FAD-dep_OxRdtase_2_FAD-bd"/>
</dbReference>
<dbReference type="PANTHER" id="PTHR11632:SF73">
    <property type="entry name" value="BLR3196 PROTEIN"/>
    <property type="match status" value="1"/>
</dbReference>
<evidence type="ECO:0000256" key="2">
    <source>
        <dbReference type="ARBA" id="ARBA00023002"/>
    </source>
</evidence>
<accession>A0A4R3ID12</accession>
<name>A0A4R3ID12_9GAMM</name>
<evidence type="ECO:0000313" key="6">
    <source>
        <dbReference type="EMBL" id="TCS43317.1"/>
    </source>
</evidence>
<dbReference type="GO" id="GO:0009055">
    <property type="term" value="F:electron transfer activity"/>
    <property type="evidence" value="ECO:0007669"/>
    <property type="project" value="TreeGrafter"/>
</dbReference>
<dbReference type="InterPro" id="IPR037099">
    <property type="entry name" value="Fum_R/Succ_DH_flav-like_C_sf"/>
</dbReference>
<reference evidence="6 7" key="1">
    <citation type="submission" date="2019-03" db="EMBL/GenBank/DDBJ databases">
        <title>Genomic Encyclopedia of Archaeal and Bacterial Type Strains, Phase II (KMG-II): from individual species to whole genera.</title>
        <authorList>
            <person name="Goeker M."/>
        </authorList>
    </citation>
    <scope>NUCLEOTIDE SEQUENCE [LARGE SCALE GENOMIC DNA]</scope>
    <source>
        <strain evidence="6 7">DSM 15388</strain>
    </source>
</reference>
<evidence type="ECO:0000256" key="1">
    <source>
        <dbReference type="ARBA" id="ARBA00022630"/>
    </source>
</evidence>
<dbReference type="Proteomes" id="UP000295793">
    <property type="component" value="Unassembled WGS sequence"/>
</dbReference>
<dbReference type="InterPro" id="IPR006311">
    <property type="entry name" value="TAT_signal"/>
</dbReference>
<keyword evidence="2" id="KW-0560">Oxidoreductase</keyword>
<evidence type="ECO:0000313" key="7">
    <source>
        <dbReference type="Proteomes" id="UP000295793"/>
    </source>
</evidence>
<organism evidence="6 7">
    <name type="scientific">Reinekea marinisedimentorum</name>
    <dbReference type="NCBI Taxonomy" id="230495"/>
    <lineage>
        <taxon>Bacteria</taxon>
        <taxon>Pseudomonadati</taxon>
        <taxon>Pseudomonadota</taxon>
        <taxon>Gammaproteobacteria</taxon>
        <taxon>Oceanospirillales</taxon>
        <taxon>Saccharospirillaceae</taxon>
        <taxon>Reinekea</taxon>
    </lineage>
</organism>
<dbReference type="InterPro" id="IPR030664">
    <property type="entry name" value="SdhA/FrdA/AprA"/>
</dbReference>
<dbReference type="Pfam" id="PF02910">
    <property type="entry name" value="Succ_DH_flav_C"/>
    <property type="match status" value="1"/>
</dbReference>
<dbReference type="GO" id="GO:0005886">
    <property type="term" value="C:plasma membrane"/>
    <property type="evidence" value="ECO:0007669"/>
    <property type="project" value="TreeGrafter"/>
</dbReference>
<evidence type="ECO:0000256" key="3">
    <source>
        <dbReference type="SAM" id="MobiDB-lite"/>
    </source>
</evidence>